<protein>
    <submittedName>
        <fullName evidence="1">Uncharacterized protein</fullName>
    </submittedName>
</protein>
<reference evidence="1 2" key="1">
    <citation type="submission" date="2023-07" db="EMBL/GenBank/DDBJ databases">
        <title>Genomic Encyclopedia of Type Strains, Phase IV (KMG-IV): sequencing the most valuable type-strain genomes for metagenomic binning, comparative biology and taxonomic classification.</title>
        <authorList>
            <person name="Goeker M."/>
        </authorList>
    </citation>
    <scope>NUCLEOTIDE SEQUENCE [LARGE SCALE GENOMIC DNA]</scope>
    <source>
        <strain evidence="1 2">DSM 338</strain>
    </source>
</reference>
<dbReference type="Proteomes" id="UP001245370">
    <property type="component" value="Unassembled WGS sequence"/>
</dbReference>
<organism evidence="1 2">
    <name type="scientific">Xanthobacter flavus</name>
    <dbReference type="NCBI Taxonomy" id="281"/>
    <lineage>
        <taxon>Bacteria</taxon>
        <taxon>Pseudomonadati</taxon>
        <taxon>Pseudomonadota</taxon>
        <taxon>Alphaproteobacteria</taxon>
        <taxon>Hyphomicrobiales</taxon>
        <taxon>Xanthobacteraceae</taxon>
        <taxon>Xanthobacter</taxon>
    </lineage>
</organism>
<evidence type="ECO:0000313" key="1">
    <source>
        <dbReference type="EMBL" id="MDR6334558.1"/>
    </source>
</evidence>
<dbReference type="RefSeq" id="WP_281808263.1">
    <property type="nucleotide sequence ID" value="NZ_BSDO01000004.1"/>
</dbReference>
<comment type="caution">
    <text evidence="1">The sequence shown here is derived from an EMBL/GenBank/DDBJ whole genome shotgun (WGS) entry which is preliminary data.</text>
</comment>
<dbReference type="GeneID" id="95763885"/>
<accession>A0ABU1KI92</accession>
<evidence type="ECO:0000313" key="2">
    <source>
        <dbReference type="Proteomes" id="UP001245370"/>
    </source>
</evidence>
<sequence length="262" mass="27791">MPMTSTPQFAAPEGLLAACVTGGLAASVDPDIVVYGCDETSSTDLGSGGLFRTIVRLSAETRADAEFAPPVRRFLEIDEAGSRSVEAVAASVGYSLAVRVVKLATDYEMRRLAAPEEVSWGELKLRLLGAVALTSSASKSLGIVGSETAAPSVNQHILSALDARMRSRRNIEDVAALRRALADVRHFLADSPPLPLPRCSVGSDGEIVLEWRDGERHALVSFEGDQSFGYTFRLGQGFVPGEAEGRIPGGAPADLVAYLKEF</sequence>
<proteinExistence type="predicted"/>
<gene>
    <name evidence="1" type="ORF">GGQ86_003040</name>
</gene>
<dbReference type="EMBL" id="JAVDPY010000005">
    <property type="protein sequence ID" value="MDR6334558.1"/>
    <property type="molecule type" value="Genomic_DNA"/>
</dbReference>
<name>A0ABU1KI92_XANFL</name>
<keyword evidence="2" id="KW-1185">Reference proteome</keyword>